<comment type="caution">
    <text evidence="1">The sequence shown here is derived from an EMBL/GenBank/DDBJ whole genome shotgun (WGS) entry which is preliminary data.</text>
</comment>
<accession>A0A6S7KED7</accession>
<organism evidence="1 2">
    <name type="scientific">Paramuricea clavata</name>
    <name type="common">Red gorgonian</name>
    <name type="synonym">Violescent sea-whip</name>
    <dbReference type="NCBI Taxonomy" id="317549"/>
    <lineage>
        <taxon>Eukaryota</taxon>
        <taxon>Metazoa</taxon>
        <taxon>Cnidaria</taxon>
        <taxon>Anthozoa</taxon>
        <taxon>Octocorallia</taxon>
        <taxon>Malacalcyonacea</taxon>
        <taxon>Plexauridae</taxon>
        <taxon>Paramuricea</taxon>
    </lineage>
</organism>
<dbReference type="EMBL" id="CACRXK020027860">
    <property type="protein sequence ID" value="CAB4041154.1"/>
    <property type="molecule type" value="Genomic_DNA"/>
</dbReference>
<name>A0A6S7KED7_PARCT</name>
<feature type="non-terminal residue" evidence="1">
    <location>
        <position position="1"/>
    </location>
</feature>
<gene>
    <name evidence="1" type="ORF">PACLA_8A051114</name>
</gene>
<dbReference type="OrthoDB" id="5979613at2759"/>
<protein>
    <submittedName>
        <fullName evidence="1">Uncharacterized protein</fullName>
    </submittedName>
</protein>
<dbReference type="Proteomes" id="UP001152795">
    <property type="component" value="Unassembled WGS sequence"/>
</dbReference>
<reference evidence="1" key="1">
    <citation type="submission" date="2020-04" db="EMBL/GenBank/DDBJ databases">
        <authorList>
            <person name="Alioto T."/>
            <person name="Alioto T."/>
            <person name="Gomez Garrido J."/>
        </authorList>
    </citation>
    <scope>NUCLEOTIDE SEQUENCE</scope>
    <source>
        <strain evidence="1">A484AB</strain>
    </source>
</reference>
<keyword evidence="2" id="KW-1185">Reference proteome</keyword>
<dbReference type="AlphaFoldDB" id="A0A6S7KED7"/>
<evidence type="ECO:0000313" key="1">
    <source>
        <dbReference type="EMBL" id="CAB4041154.1"/>
    </source>
</evidence>
<sequence>DLLAFVYIPIIGKELEVFRETIWNSHRVRCQKDAQVPKGIPKHLYAFPEQYESEQCGFSVSKEALDEVANLSEVMSVGDDYLTHAVREECESIIPAINDVKPNDAATAYLFLKSHYKEPSASLSGVGEST</sequence>
<evidence type="ECO:0000313" key="2">
    <source>
        <dbReference type="Proteomes" id="UP001152795"/>
    </source>
</evidence>
<proteinExistence type="predicted"/>